<dbReference type="InterPro" id="IPR036514">
    <property type="entry name" value="SGNH_hydro_sf"/>
</dbReference>
<dbReference type="PANTHER" id="PTHR30383:SF5">
    <property type="entry name" value="SGNH HYDROLASE-TYPE ESTERASE DOMAIN-CONTAINING PROTEIN"/>
    <property type="match status" value="1"/>
</dbReference>
<keyword evidence="2" id="KW-0378">Hydrolase</keyword>
<dbReference type="PANTHER" id="PTHR30383">
    <property type="entry name" value="THIOESTERASE 1/PROTEASE 1/LYSOPHOSPHOLIPASE L1"/>
    <property type="match status" value="1"/>
</dbReference>
<dbReference type="EMBL" id="JACXJA010000024">
    <property type="protein sequence ID" value="MBD2863952.1"/>
    <property type="molecule type" value="Genomic_DNA"/>
</dbReference>
<organism evidence="2 3">
    <name type="scientific">Paenibacillus oceani</name>
    <dbReference type="NCBI Taxonomy" id="2772510"/>
    <lineage>
        <taxon>Bacteria</taxon>
        <taxon>Bacillati</taxon>
        <taxon>Bacillota</taxon>
        <taxon>Bacilli</taxon>
        <taxon>Bacillales</taxon>
        <taxon>Paenibacillaceae</taxon>
        <taxon>Paenibacillus</taxon>
    </lineage>
</organism>
<dbReference type="InterPro" id="IPR051532">
    <property type="entry name" value="Ester_Hydrolysis_Enzymes"/>
</dbReference>
<dbReference type="AlphaFoldDB" id="A0A927CBZ9"/>
<gene>
    <name evidence="2" type="ORF">IDH45_18335</name>
</gene>
<dbReference type="Gene3D" id="3.40.50.1110">
    <property type="entry name" value="SGNH hydrolase"/>
    <property type="match status" value="1"/>
</dbReference>
<accession>A0A927CBZ9</accession>
<dbReference type="SUPFAM" id="SSF52266">
    <property type="entry name" value="SGNH hydrolase"/>
    <property type="match status" value="1"/>
</dbReference>
<evidence type="ECO:0000259" key="1">
    <source>
        <dbReference type="Pfam" id="PF13472"/>
    </source>
</evidence>
<protein>
    <submittedName>
        <fullName evidence="2">SGNH/GDSL hydrolase family protein</fullName>
    </submittedName>
</protein>
<feature type="domain" description="SGNH hydrolase-type esterase" evidence="1">
    <location>
        <begin position="25"/>
        <end position="220"/>
    </location>
</feature>
<evidence type="ECO:0000313" key="2">
    <source>
        <dbReference type="EMBL" id="MBD2863952.1"/>
    </source>
</evidence>
<dbReference type="Proteomes" id="UP000639396">
    <property type="component" value="Unassembled WGS sequence"/>
</dbReference>
<keyword evidence="3" id="KW-1185">Reference proteome</keyword>
<evidence type="ECO:0000313" key="3">
    <source>
        <dbReference type="Proteomes" id="UP000639396"/>
    </source>
</evidence>
<reference evidence="2" key="1">
    <citation type="submission" date="2020-09" db="EMBL/GenBank/DDBJ databases">
        <title>A novel bacterium of genus Paenibacillus, isolated from South China Sea.</title>
        <authorList>
            <person name="Huang H."/>
            <person name="Mo K."/>
            <person name="Hu Y."/>
        </authorList>
    </citation>
    <scope>NUCLEOTIDE SEQUENCE</scope>
    <source>
        <strain evidence="2">IB182363</strain>
    </source>
</reference>
<dbReference type="GO" id="GO:0004622">
    <property type="term" value="F:phosphatidylcholine lysophospholipase activity"/>
    <property type="evidence" value="ECO:0007669"/>
    <property type="project" value="TreeGrafter"/>
</dbReference>
<dbReference type="Pfam" id="PF13472">
    <property type="entry name" value="Lipase_GDSL_2"/>
    <property type="match status" value="1"/>
</dbReference>
<sequence>MNGKTNDSLHWRRKLTNGEPITVVALGDSWTYGSVAEGWYEARESAMNPELIRGSWVMQLRRRLHQLNPQAVVVNSGKGGWTAPQALEAFDTLVAAHQPDLLLLNYGINDWKRPVPLERYRADLERILDKAGELGSASVLWTSGPVSALSGETYGWHSPMKDDGFPEPFARFNDTLRELAAERGLPLADAERWIEAEWREGVDISGWFYDSIHFLQIGHDRIFACICETLDI</sequence>
<dbReference type="InterPro" id="IPR013830">
    <property type="entry name" value="SGNH_hydro"/>
</dbReference>
<proteinExistence type="predicted"/>
<dbReference type="RefSeq" id="WP_190929580.1">
    <property type="nucleotide sequence ID" value="NZ_JACXJA010000024.1"/>
</dbReference>
<comment type="caution">
    <text evidence="2">The sequence shown here is derived from an EMBL/GenBank/DDBJ whole genome shotgun (WGS) entry which is preliminary data.</text>
</comment>
<name>A0A927CBZ9_9BACL</name>